<keyword evidence="2" id="KW-1185">Reference proteome</keyword>
<protein>
    <submittedName>
        <fullName evidence="1">Uncharacterized protein</fullName>
    </submittedName>
</protein>
<proteinExistence type="predicted"/>
<comment type="caution">
    <text evidence="1">The sequence shown here is derived from an EMBL/GenBank/DDBJ whole genome shotgun (WGS) entry which is preliminary data.</text>
</comment>
<gene>
    <name evidence="1" type="ORF">HAX54_035313</name>
</gene>
<evidence type="ECO:0000313" key="2">
    <source>
        <dbReference type="Proteomes" id="UP000823775"/>
    </source>
</evidence>
<accession>A0ABS8SFA9</accession>
<organism evidence="1 2">
    <name type="scientific">Datura stramonium</name>
    <name type="common">Jimsonweed</name>
    <name type="synonym">Common thornapple</name>
    <dbReference type="NCBI Taxonomy" id="4076"/>
    <lineage>
        <taxon>Eukaryota</taxon>
        <taxon>Viridiplantae</taxon>
        <taxon>Streptophyta</taxon>
        <taxon>Embryophyta</taxon>
        <taxon>Tracheophyta</taxon>
        <taxon>Spermatophyta</taxon>
        <taxon>Magnoliopsida</taxon>
        <taxon>eudicotyledons</taxon>
        <taxon>Gunneridae</taxon>
        <taxon>Pentapetalae</taxon>
        <taxon>asterids</taxon>
        <taxon>lamiids</taxon>
        <taxon>Solanales</taxon>
        <taxon>Solanaceae</taxon>
        <taxon>Solanoideae</taxon>
        <taxon>Datureae</taxon>
        <taxon>Datura</taxon>
    </lineage>
</organism>
<dbReference type="EMBL" id="JACEIK010000460">
    <property type="protein sequence ID" value="MCD7457522.1"/>
    <property type="molecule type" value="Genomic_DNA"/>
</dbReference>
<sequence length="121" mass="14171">MAMMMKQGLLVGIPCLHSLSPKTPSFKRRIFQLNNKWCGEEEEATALLKRLFIRKKPNKASECVAIDFKLNQILLNSGSVEIQMYQRKIRKQIYRERVHLLRCLFNGFITQLCQENKEADL</sequence>
<evidence type="ECO:0000313" key="1">
    <source>
        <dbReference type="EMBL" id="MCD7457522.1"/>
    </source>
</evidence>
<name>A0ABS8SFA9_DATST</name>
<dbReference type="Proteomes" id="UP000823775">
    <property type="component" value="Unassembled WGS sequence"/>
</dbReference>
<reference evidence="1 2" key="1">
    <citation type="journal article" date="2021" name="BMC Genomics">
        <title>Datura genome reveals duplications of psychoactive alkaloid biosynthetic genes and high mutation rate following tissue culture.</title>
        <authorList>
            <person name="Rajewski A."/>
            <person name="Carter-House D."/>
            <person name="Stajich J."/>
            <person name="Litt A."/>
        </authorList>
    </citation>
    <scope>NUCLEOTIDE SEQUENCE [LARGE SCALE GENOMIC DNA]</scope>
    <source>
        <strain evidence="1">AR-01</strain>
    </source>
</reference>